<keyword evidence="4" id="KW-1185">Reference proteome</keyword>
<gene>
    <name evidence="3" type="ORF">SAMN04488500_103107</name>
</gene>
<dbReference type="Proteomes" id="UP000192738">
    <property type="component" value="Unassembled WGS sequence"/>
</dbReference>
<dbReference type="Gene3D" id="3.40.50.850">
    <property type="entry name" value="Isochorismatase-like"/>
    <property type="match status" value="1"/>
</dbReference>
<evidence type="ECO:0000256" key="1">
    <source>
        <dbReference type="ARBA" id="ARBA00006336"/>
    </source>
</evidence>
<evidence type="ECO:0008006" key="5">
    <source>
        <dbReference type="Google" id="ProtNLM"/>
    </source>
</evidence>
<dbReference type="EMBL" id="FWXI01000003">
    <property type="protein sequence ID" value="SMC45095.1"/>
    <property type="molecule type" value="Genomic_DNA"/>
</dbReference>
<dbReference type="InterPro" id="IPR052347">
    <property type="entry name" value="Isochorismatase_Nicotinamidase"/>
</dbReference>
<dbReference type="InterPro" id="IPR036380">
    <property type="entry name" value="Isochorismatase-like_sf"/>
</dbReference>
<evidence type="ECO:0000313" key="4">
    <source>
        <dbReference type="Proteomes" id="UP000192738"/>
    </source>
</evidence>
<comment type="similarity">
    <text evidence="1">Belongs to the isochorismatase family.</text>
</comment>
<dbReference type="PANTHER" id="PTHR11080">
    <property type="entry name" value="PYRAZINAMIDASE/NICOTINAMIDASE"/>
    <property type="match status" value="1"/>
</dbReference>
<evidence type="ECO:0000256" key="2">
    <source>
        <dbReference type="ARBA" id="ARBA00022801"/>
    </source>
</evidence>
<accession>A0A1W1Z9M0</accession>
<name>A0A1W1Z9M0_9FIRM</name>
<keyword evidence="2" id="KW-0378">Hydrolase</keyword>
<reference evidence="3 4" key="1">
    <citation type="submission" date="2017-04" db="EMBL/GenBank/DDBJ databases">
        <authorList>
            <person name="Afonso C.L."/>
            <person name="Miller P.J."/>
            <person name="Scott M.A."/>
            <person name="Spackman E."/>
            <person name="Goraichik I."/>
            <person name="Dimitrov K.M."/>
            <person name="Suarez D.L."/>
            <person name="Swayne D.E."/>
        </authorList>
    </citation>
    <scope>NUCLEOTIDE SEQUENCE [LARGE SCALE GENOMIC DNA]</scope>
    <source>
        <strain evidence="3 4">DSM 5090</strain>
    </source>
</reference>
<sequence>MRKPCFYSPNRAGDLYLPRYDIIQNEVRELRKEFKPVPKSEKIVLFLIDPQVGFCIPGASLYVDGAEKDIERTCDFIYRNLELIDEIRVSLDTHTVFQIHTPGFWINDQNENPDPFTMITLENIREKKWRPYAEWIPIELIESYLEQLEKSEKYILITWEYHTQKGSVDNAVVPMLYETLFFYSLMTGKEIKWVTKGESPWTENYSVLSPEVPNLYFKDGSMKSVGNFDENLMTDLISFDRIYVAGEALSHCVKATLEDMHKAIQKEKKRMPNNSLGFEESKIYILEDCMSPVQPTEGSPDFPAIAKEALEKFKLTGMRVVKSTDILTKT</sequence>
<evidence type="ECO:0000313" key="3">
    <source>
        <dbReference type="EMBL" id="SMC45095.1"/>
    </source>
</evidence>
<dbReference type="RefSeq" id="WP_084574459.1">
    <property type="nucleotide sequence ID" value="NZ_CP155572.1"/>
</dbReference>
<dbReference type="STRING" id="112901.SAMN04488500_103107"/>
<organism evidence="3 4">
    <name type="scientific">Sporomusa malonica</name>
    <dbReference type="NCBI Taxonomy" id="112901"/>
    <lineage>
        <taxon>Bacteria</taxon>
        <taxon>Bacillati</taxon>
        <taxon>Bacillota</taxon>
        <taxon>Negativicutes</taxon>
        <taxon>Selenomonadales</taxon>
        <taxon>Sporomusaceae</taxon>
        <taxon>Sporomusa</taxon>
    </lineage>
</organism>
<dbReference type="PANTHER" id="PTHR11080:SF2">
    <property type="entry name" value="LD05707P"/>
    <property type="match status" value="1"/>
</dbReference>
<dbReference type="GO" id="GO:0016787">
    <property type="term" value="F:hydrolase activity"/>
    <property type="evidence" value="ECO:0007669"/>
    <property type="project" value="UniProtKB-KW"/>
</dbReference>
<dbReference type="AlphaFoldDB" id="A0A1W1Z9M0"/>
<protein>
    <recommendedName>
        <fullName evidence="5">Nicotinamidase-related amidase</fullName>
    </recommendedName>
</protein>
<dbReference type="OrthoDB" id="9796485at2"/>
<proteinExistence type="inferred from homology"/>